<dbReference type="Pfam" id="PF14842">
    <property type="entry name" value="FliG_N"/>
    <property type="match status" value="1"/>
</dbReference>
<keyword evidence="15" id="KW-0969">Cilium</keyword>
<keyword evidence="5" id="KW-1003">Cell membrane</keyword>
<protein>
    <recommendedName>
        <fullName evidence="4">Flagellar motor switch protein FliG</fullName>
    </recommendedName>
</protein>
<dbReference type="GO" id="GO:0005886">
    <property type="term" value="C:plasma membrane"/>
    <property type="evidence" value="ECO:0007669"/>
    <property type="project" value="UniProtKB-SubCell"/>
</dbReference>
<keyword evidence="6" id="KW-0145">Chemotaxis</keyword>
<evidence type="ECO:0000256" key="6">
    <source>
        <dbReference type="ARBA" id="ARBA00022500"/>
    </source>
</evidence>
<feature type="domain" description="Flagellar motor switch protein FliG middle" evidence="13">
    <location>
        <begin position="134"/>
        <end position="199"/>
    </location>
</feature>
<evidence type="ECO:0000256" key="8">
    <source>
        <dbReference type="ARBA" id="ARBA00023136"/>
    </source>
</evidence>
<evidence type="ECO:0000313" key="16">
    <source>
        <dbReference type="Proteomes" id="UP000248014"/>
    </source>
</evidence>
<comment type="caution">
    <text evidence="15">The sequence shown here is derived from an EMBL/GenBank/DDBJ whole genome shotgun (WGS) entry which is preliminary data.</text>
</comment>
<gene>
    <name evidence="15" type="ORF">C7451_103190</name>
</gene>
<dbReference type="InterPro" id="IPR011002">
    <property type="entry name" value="FliG_a-hlx"/>
</dbReference>
<comment type="function">
    <text evidence="10">FliG is one of three proteins (FliG, FliN, FliM) that forms the rotor-mounted switch complex (C ring), located at the base of the basal body. This complex interacts with the CheY and CheZ chemotaxis proteins, in addition to contacting components of the motor that determine the direction of flagellar rotation.</text>
</comment>
<dbReference type="GO" id="GO:0071973">
    <property type="term" value="P:bacterial-type flagellum-dependent cell motility"/>
    <property type="evidence" value="ECO:0007669"/>
    <property type="project" value="InterPro"/>
</dbReference>
<dbReference type="Proteomes" id="UP000248014">
    <property type="component" value="Unassembled WGS sequence"/>
</dbReference>
<keyword evidence="7" id="KW-0283">Flagellar rotation</keyword>
<comment type="similarity">
    <text evidence="3">Belongs to the FliG family.</text>
</comment>
<dbReference type="InterPro" id="IPR023087">
    <property type="entry name" value="Flg_Motor_Flig_C"/>
</dbReference>
<evidence type="ECO:0000259" key="12">
    <source>
        <dbReference type="Pfam" id="PF01706"/>
    </source>
</evidence>
<keyword evidence="15" id="KW-0282">Flagellum</keyword>
<evidence type="ECO:0000256" key="5">
    <source>
        <dbReference type="ARBA" id="ARBA00022475"/>
    </source>
</evidence>
<dbReference type="PRINTS" id="PR00954">
    <property type="entry name" value="FLGMOTORFLIG"/>
</dbReference>
<dbReference type="InterPro" id="IPR032779">
    <property type="entry name" value="FliG_M"/>
</dbReference>
<dbReference type="NCBIfam" id="TIGR00207">
    <property type="entry name" value="fliG"/>
    <property type="match status" value="1"/>
</dbReference>
<accession>A0A2V3V8C7</accession>
<dbReference type="AlphaFoldDB" id="A0A2V3V8C7"/>
<comment type="subcellular location">
    <subcellularLocation>
        <location evidence="1">Bacterial flagellum basal body</location>
    </subcellularLocation>
    <subcellularLocation>
        <location evidence="2">Cell membrane</location>
        <topology evidence="2">Peripheral membrane protein</topology>
        <orientation evidence="2">Cytoplasmic side</orientation>
    </subcellularLocation>
</comment>
<name>A0A2V3V8C7_9SPHN</name>
<dbReference type="InterPro" id="IPR000090">
    <property type="entry name" value="Flg_Motor_Flig"/>
</dbReference>
<evidence type="ECO:0000256" key="4">
    <source>
        <dbReference type="ARBA" id="ARBA00021870"/>
    </source>
</evidence>
<feature type="domain" description="Flagellar motor switch protein FliG C-terminal" evidence="12">
    <location>
        <begin position="237"/>
        <end position="342"/>
    </location>
</feature>
<keyword evidence="16" id="KW-1185">Reference proteome</keyword>
<evidence type="ECO:0000256" key="7">
    <source>
        <dbReference type="ARBA" id="ARBA00022779"/>
    </source>
</evidence>
<keyword evidence="8" id="KW-0472">Membrane</keyword>
<reference evidence="15 16" key="1">
    <citation type="submission" date="2018-05" db="EMBL/GenBank/DDBJ databases">
        <title>Genomic Encyclopedia of Type Strains, Phase IV (KMG-IV): sequencing the most valuable type-strain genomes for metagenomic binning, comparative biology and taxonomic classification.</title>
        <authorList>
            <person name="Goeker M."/>
        </authorList>
    </citation>
    <scope>NUCLEOTIDE SEQUENCE [LARGE SCALE GENOMIC DNA]</scope>
    <source>
        <strain evidence="15 16">DSM 3183</strain>
    </source>
</reference>
<keyword evidence="15" id="KW-0966">Cell projection</keyword>
<evidence type="ECO:0000256" key="10">
    <source>
        <dbReference type="ARBA" id="ARBA00025598"/>
    </source>
</evidence>
<evidence type="ECO:0000256" key="2">
    <source>
        <dbReference type="ARBA" id="ARBA00004413"/>
    </source>
</evidence>
<evidence type="ECO:0000259" key="14">
    <source>
        <dbReference type="Pfam" id="PF14842"/>
    </source>
</evidence>
<feature type="domain" description="Flagellar motor switch protein FliG N-terminal" evidence="14">
    <location>
        <begin position="23"/>
        <end position="117"/>
    </location>
</feature>
<evidence type="ECO:0000259" key="13">
    <source>
        <dbReference type="Pfam" id="PF14841"/>
    </source>
</evidence>
<dbReference type="GO" id="GO:0003774">
    <property type="term" value="F:cytoskeletal motor activity"/>
    <property type="evidence" value="ECO:0007669"/>
    <property type="project" value="InterPro"/>
</dbReference>
<feature type="region of interest" description="Disordered" evidence="11">
    <location>
        <begin position="1"/>
        <end position="20"/>
    </location>
</feature>
<evidence type="ECO:0000256" key="11">
    <source>
        <dbReference type="SAM" id="MobiDB-lite"/>
    </source>
</evidence>
<dbReference type="InterPro" id="IPR028263">
    <property type="entry name" value="FliG_N"/>
</dbReference>
<evidence type="ECO:0000256" key="9">
    <source>
        <dbReference type="ARBA" id="ARBA00023143"/>
    </source>
</evidence>
<sequence length="350" mass="37792">MPDATDTVMEDGAAAPEGRRPIPGQQAAAILMLLFSEEQAAEILTRLEPEEVRQLSEMMYTVADIGAEDINEVLDMFIDKARNRTMLGYKAEVQIEGMLKRALGDRRAETMLTKIAPKKPGGGIEALKWMDPVEIALLVEHEHPQIAAVVLSFLKPEVAANVLQLLPPEAQEDVVFRLATLGPVSQDAIETIEALLVSQGATSRGGGGSSSSGGTSDAAAIMNIINKRESQRIIKAVTKRDKDIARRIEDEMFVFADLIRLDAKDLGTLVRSIESKLLVPALKGAEDKLRDKMFGCMSSRAAQSIADEIADRGPMPMSEVIEAQRAVVQAAKRMADAGDIVIGGGGDEYV</sequence>
<dbReference type="Pfam" id="PF14841">
    <property type="entry name" value="FliG_M"/>
    <property type="match status" value="1"/>
</dbReference>
<dbReference type="GO" id="GO:0009425">
    <property type="term" value="C:bacterial-type flagellum basal body"/>
    <property type="evidence" value="ECO:0007669"/>
    <property type="project" value="UniProtKB-SubCell"/>
</dbReference>
<dbReference type="PANTHER" id="PTHR30534">
    <property type="entry name" value="FLAGELLAR MOTOR SWITCH PROTEIN FLIG"/>
    <property type="match status" value="1"/>
</dbReference>
<evidence type="ECO:0000313" key="15">
    <source>
        <dbReference type="EMBL" id="PXW78082.1"/>
    </source>
</evidence>
<dbReference type="Pfam" id="PF01706">
    <property type="entry name" value="FliG_C"/>
    <property type="match status" value="1"/>
</dbReference>
<proteinExistence type="inferred from homology"/>
<dbReference type="EMBL" id="QJJM01000003">
    <property type="protein sequence ID" value="PXW78082.1"/>
    <property type="molecule type" value="Genomic_DNA"/>
</dbReference>
<dbReference type="OrthoDB" id="9780302at2"/>
<dbReference type="SUPFAM" id="SSF48029">
    <property type="entry name" value="FliG"/>
    <property type="match status" value="2"/>
</dbReference>
<dbReference type="Gene3D" id="1.10.220.30">
    <property type="match status" value="3"/>
</dbReference>
<organism evidence="15 16">
    <name type="scientific">Blastomonas natatoria</name>
    <dbReference type="NCBI Taxonomy" id="34015"/>
    <lineage>
        <taxon>Bacteria</taxon>
        <taxon>Pseudomonadati</taxon>
        <taxon>Pseudomonadota</taxon>
        <taxon>Alphaproteobacteria</taxon>
        <taxon>Sphingomonadales</taxon>
        <taxon>Sphingomonadaceae</taxon>
        <taxon>Blastomonas</taxon>
    </lineage>
</organism>
<dbReference type="GO" id="GO:0006935">
    <property type="term" value="P:chemotaxis"/>
    <property type="evidence" value="ECO:0007669"/>
    <property type="project" value="UniProtKB-KW"/>
</dbReference>
<keyword evidence="9" id="KW-0975">Bacterial flagellum</keyword>
<dbReference type="PANTHER" id="PTHR30534:SF0">
    <property type="entry name" value="FLAGELLAR MOTOR SWITCH PROTEIN FLIG"/>
    <property type="match status" value="1"/>
</dbReference>
<evidence type="ECO:0000256" key="1">
    <source>
        <dbReference type="ARBA" id="ARBA00004117"/>
    </source>
</evidence>
<evidence type="ECO:0000256" key="3">
    <source>
        <dbReference type="ARBA" id="ARBA00010299"/>
    </source>
</evidence>